<dbReference type="Proteomes" id="UP000658225">
    <property type="component" value="Unassembled WGS sequence"/>
</dbReference>
<feature type="chain" id="PRO_5039545877" evidence="1">
    <location>
        <begin position="23"/>
        <end position="169"/>
    </location>
</feature>
<name>A0A927MLP3_9BACL</name>
<organism evidence="2 3">
    <name type="scientific">Sporosarcina limicola</name>
    <dbReference type="NCBI Taxonomy" id="34101"/>
    <lineage>
        <taxon>Bacteria</taxon>
        <taxon>Bacillati</taxon>
        <taxon>Bacillota</taxon>
        <taxon>Bacilli</taxon>
        <taxon>Bacillales</taxon>
        <taxon>Caryophanaceae</taxon>
        <taxon>Sporosarcina</taxon>
    </lineage>
</organism>
<accession>A0A927MLP3</accession>
<dbReference type="InterPro" id="IPR046145">
    <property type="entry name" value="DUF6147"/>
</dbReference>
<sequence>MKIINKVAILSLAAIAMMGWTAHEGLAAEKENLVFTPLSITAIDDTIEGSEINSGDLGILSTQYIMSSSSSIELLTSTTLKIGGNTKAYIPVDSISVVLYLQRWNSSTSQWVDILSIGSAKNNSSNFVSYSKNVQVVSGYYYRTKTEHYVSHNGTIEQFTRVSNQIYAN</sequence>
<dbReference type="AlphaFoldDB" id="A0A927MLP3"/>
<feature type="signal peptide" evidence="1">
    <location>
        <begin position="1"/>
        <end position="22"/>
    </location>
</feature>
<keyword evidence="1" id="KW-0732">Signal</keyword>
<comment type="caution">
    <text evidence="2">The sequence shown here is derived from an EMBL/GenBank/DDBJ whole genome shotgun (WGS) entry which is preliminary data.</text>
</comment>
<dbReference type="EMBL" id="JADBEL010000023">
    <property type="protein sequence ID" value="MBE1556251.1"/>
    <property type="molecule type" value="Genomic_DNA"/>
</dbReference>
<evidence type="ECO:0000256" key="1">
    <source>
        <dbReference type="SAM" id="SignalP"/>
    </source>
</evidence>
<reference evidence="2" key="1">
    <citation type="submission" date="2020-10" db="EMBL/GenBank/DDBJ databases">
        <title>Genomic Encyclopedia of Type Strains, Phase IV (KMG-IV): sequencing the most valuable type-strain genomes for metagenomic binning, comparative biology and taxonomic classification.</title>
        <authorList>
            <person name="Goeker M."/>
        </authorList>
    </citation>
    <scope>NUCLEOTIDE SEQUENCE</scope>
    <source>
        <strain evidence="2">DSM 13886</strain>
    </source>
</reference>
<keyword evidence="3" id="KW-1185">Reference proteome</keyword>
<evidence type="ECO:0000313" key="3">
    <source>
        <dbReference type="Proteomes" id="UP000658225"/>
    </source>
</evidence>
<protein>
    <submittedName>
        <fullName evidence="2">Uncharacterized protein</fullName>
    </submittedName>
</protein>
<dbReference type="Pfam" id="PF19644">
    <property type="entry name" value="DUF6147"/>
    <property type="match status" value="1"/>
</dbReference>
<proteinExistence type="predicted"/>
<dbReference type="RefSeq" id="WP_192599911.1">
    <property type="nucleotide sequence ID" value="NZ_JADBEL010000023.1"/>
</dbReference>
<evidence type="ECO:0000313" key="2">
    <source>
        <dbReference type="EMBL" id="MBE1556251.1"/>
    </source>
</evidence>
<gene>
    <name evidence="2" type="ORF">H4683_003374</name>
</gene>